<sequence>MLVFEFQEGLSDRQAADQVRARLDWKDVLGLELTDAGFDASVLYEFRTRLIDGACKQVLLDKTLSRFRAQDLLNVRGQQRTDSTPVIGAVRNVTRLELLGELVRSAPNELAGTAPAWLAMQLSQPWVKRSAHRVEEGWLPRHEAARAHDALEVGQDGQTLLQALEMQSEPSWRELSNVKLLRLIWEQQVDLDEQRHGRLETGRPPCRRPNHSVRSSAHPCLTLPAVS</sequence>
<accession>A0A918KVU0</accession>
<organism evidence="3 4">
    <name type="scientific">Deinococcus ruber</name>
    <dbReference type="NCBI Taxonomy" id="1848197"/>
    <lineage>
        <taxon>Bacteria</taxon>
        <taxon>Thermotogati</taxon>
        <taxon>Deinococcota</taxon>
        <taxon>Deinococci</taxon>
        <taxon>Deinococcales</taxon>
        <taxon>Deinococcaceae</taxon>
        <taxon>Deinococcus</taxon>
    </lineage>
</organism>
<gene>
    <name evidence="3" type="ORF">GCM10008957_52440</name>
</gene>
<name>A0A918KVU0_9DEIO</name>
<reference evidence="3" key="2">
    <citation type="submission" date="2020-09" db="EMBL/GenBank/DDBJ databases">
        <authorList>
            <person name="Sun Q."/>
            <person name="Ohkuma M."/>
        </authorList>
    </citation>
    <scope>NUCLEOTIDE SEQUENCE</scope>
    <source>
        <strain evidence="3">JCM 31311</strain>
    </source>
</reference>
<dbReference type="InterPro" id="IPR008490">
    <property type="entry name" value="Transposase_InsH_N"/>
</dbReference>
<dbReference type="AlphaFoldDB" id="A0A918KVU0"/>
<evidence type="ECO:0000256" key="1">
    <source>
        <dbReference type="SAM" id="MobiDB-lite"/>
    </source>
</evidence>
<keyword evidence="4" id="KW-1185">Reference proteome</keyword>
<evidence type="ECO:0000313" key="4">
    <source>
        <dbReference type="Proteomes" id="UP000603865"/>
    </source>
</evidence>
<dbReference type="Proteomes" id="UP000603865">
    <property type="component" value="Unassembled WGS sequence"/>
</dbReference>
<dbReference type="Pfam" id="PF05598">
    <property type="entry name" value="DUF772"/>
    <property type="match status" value="1"/>
</dbReference>
<dbReference type="EMBL" id="BMQL01000071">
    <property type="protein sequence ID" value="GGR36188.1"/>
    <property type="molecule type" value="Genomic_DNA"/>
</dbReference>
<protein>
    <recommendedName>
        <fullName evidence="2">Transposase InsH N-terminal domain-containing protein</fullName>
    </recommendedName>
</protein>
<comment type="caution">
    <text evidence="3">The sequence shown here is derived from an EMBL/GenBank/DDBJ whole genome shotgun (WGS) entry which is preliminary data.</text>
</comment>
<evidence type="ECO:0000313" key="3">
    <source>
        <dbReference type="EMBL" id="GGR36188.1"/>
    </source>
</evidence>
<evidence type="ECO:0000259" key="2">
    <source>
        <dbReference type="Pfam" id="PF05598"/>
    </source>
</evidence>
<feature type="region of interest" description="Disordered" evidence="1">
    <location>
        <begin position="194"/>
        <end position="227"/>
    </location>
</feature>
<proteinExistence type="predicted"/>
<reference evidence="3" key="1">
    <citation type="journal article" date="2014" name="Int. J. Syst. Evol. Microbiol.">
        <title>Complete genome sequence of Corynebacterium casei LMG S-19264T (=DSM 44701T), isolated from a smear-ripened cheese.</title>
        <authorList>
            <consortium name="US DOE Joint Genome Institute (JGI-PGF)"/>
            <person name="Walter F."/>
            <person name="Albersmeier A."/>
            <person name="Kalinowski J."/>
            <person name="Ruckert C."/>
        </authorList>
    </citation>
    <scope>NUCLEOTIDE SEQUENCE</scope>
    <source>
        <strain evidence="3">JCM 31311</strain>
    </source>
</reference>
<feature type="domain" description="Transposase InsH N-terminal" evidence="2">
    <location>
        <begin position="1"/>
        <end position="49"/>
    </location>
</feature>